<keyword evidence="1" id="KW-0862">Zinc</keyword>
<keyword evidence="2" id="KW-0443">Lipid metabolism</keyword>
<dbReference type="InterPro" id="IPR031329">
    <property type="entry name" value="NEUT/ALK_ceramidase_N"/>
</dbReference>
<proteinExistence type="inferred from homology"/>
<dbReference type="GO" id="GO:0017040">
    <property type="term" value="F:N-acylsphingosine amidohydrolase activity"/>
    <property type="evidence" value="ECO:0007669"/>
    <property type="project" value="UniProtKB-UniRule"/>
</dbReference>
<name>A0A1Y5HKE1_OLEAN</name>
<evidence type="ECO:0000256" key="1">
    <source>
        <dbReference type="PIRSR" id="PIRSR606823-2"/>
    </source>
</evidence>
<dbReference type="GO" id="GO:0005576">
    <property type="term" value="C:extracellular region"/>
    <property type="evidence" value="ECO:0007669"/>
    <property type="project" value="TreeGrafter"/>
</dbReference>
<evidence type="ECO:0000313" key="5">
    <source>
        <dbReference type="Proteomes" id="UP000227088"/>
    </source>
</evidence>
<comment type="catalytic activity">
    <reaction evidence="2">
        <text>an N-acylsphing-4-enine + H2O = sphing-4-enine + a fatty acid</text>
        <dbReference type="Rhea" id="RHEA:20856"/>
        <dbReference type="ChEBI" id="CHEBI:15377"/>
        <dbReference type="ChEBI" id="CHEBI:28868"/>
        <dbReference type="ChEBI" id="CHEBI:52639"/>
        <dbReference type="ChEBI" id="CHEBI:57756"/>
        <dbReference type="EC" id="3.5.1.23"/>
    </reaction>
</comment>
<reference evidence="5" key="1">
    <citation type="journal article" date="2017" name="Proc. Natl. Acad. Sci. U.S.A.">
        <title>Simulation of Deepwater Horizon oil plume reveals substrate specialization within a complex community of hydrocarbon degraders.</title>
        <authorList>
            <person name="Hu P."/>
            <person name="Dubinsky E.A."/>
            <person name="Probst A.J."/>
            <person name="Wang J."/>
            <person name="Sieber C.M.K."/>
            <person name="Tom L.M."/>
            <person name="Gardinali P."/>
            <person name="Banfield J.F."/>
            <person name="Atlas R.M."/>
            <person name="Andersen G.L."/>
        </authorList>
    </citation>
    <scope>NUCLEOTIDE SEQUENCE [LARGE SCALE GENOMIC DNA]</scope>
</reference>
<comment type="similarity">
    <text evidence="2">Belongs to the neutral ceramidase family.</text>
</comment>
<feature type="binding site" evidence="1">
    <location>
        <position position="255"/>
    </location>
    <ligand>
        <name>Zn(2+)</name>
        <dbReference type="ChEBI" id="CHEBI:29105"/>
    </ligand>
</feature>
<dbReference type="Proteomes" id="UP000227088">
    <property type="component" value="Unassembled WGS sequence"/>
</dbReference>
<dbReference type="GO" id="GO:0046512">
    <property type="term" value="P:sphingosine biosynthetic process"/>
    <property type="evidence" value="ECO:0007669"/>
    <property type="project" value="TreeGrafter"/>
</dbReference>
<evidence type="ECO:0000259" key="3">
    <source>
        <dbReference type="Pfam" id="PF04734"/>
    </source>
</evidence>
<feature type="non-terminal residue" evidence="4">
    <location>
        <position position="1"/>
    </location>
</feature>
<protein>
    <recommendedName>
        <fullName evidence="2">Neutral ceramidase</fullName>
        <ecNumber evidence="2">3.5.1.23</ecNumber>
    </recommendedName>
</protein>
<dbReference type="PANTHER" id="PTHR12670">
    <property type="entry name" value="CERAMIDASE"/>
    <property type="match status" value="1"/>
</dbReference>
<comment type="caution">
    <text evidence="4">The sequence shown here is derived from an EMBL/GenBank/DDBJ whole genome shotgun (WGS) entry which is preliminary data.</text>
</comment>
<dbReference type="GO" id="GO:0042759">
    <property type="term" value="P:long-chain fatty acid biosynthetic process"/>
    <property type="evidence" value="ECO:0007669"/>
    <property type="project" value="TreeGrafter"/>
</dbReference>
<dbReference type="Pfam" id="PF04734">
    <property type="entry name" value="Ceramidase_alk"/>
    <property type="match status" value="1"/>
</dbReference>
<gene>
    <name evidence="4" type="ORF">A9R00_11290</name>
</gene>
<dbReference type="AlphaFoldDB" id="A0A1Y5HKE1"/>
<dbReference type="GO" id="GO:0046872">
    <property type="term" value="F:metal ion binding"/>
    <property type="evidence" value="ECO:0007669"/>
    <property type="project" value="UniProtKB-KW"/>
</dbReference>
<dbReference type="EMBL" id="MABE01000644">
    <property type="protein sequence ID" value="OUS37057.1"/>
    <property type="molecule type" value="Genomic_DNA"/>
</dbReference>
<dbReference type="PANTHER" id="PTHR12670:SF1">
    <property type="entry name" value="NEUTRAL CERAMIDASE"/>
    <property type="match status" value="1"/>
</dbReference>
<dbReference type="InterPro" id="IPR006823">
    <property type="entry name" value="Ceramidase_alk"/>
</dbReference>
<feature type="binding site" evidence="1">
    <location>
        <position position="48"/>
    </location>
    <ligand>
        <name>Zn(2+)</name>
        <dbReference type="ChEBI" id="CHEBI:29105"/>
    </ligand>
</feature>
<accession>A0A1Y5HKE1</accession>
<keyword evidence="1" id="KW-0479">Metal-binding</keyword>
<dbReference type="EC" id="3.5.1.23" evidence="2"/>
<sequence>DNITGINLEDPEAKFKAINPAMFMIRIDVQDDKGRYKPLAAFSSFSIHATALSVPVDVYNADLFAYAQKDLEWAIQRKYDTPWAVVHGLTNGTQGDMAPALEDNGDNTFAHFEVNWKAAKKLGQGIGKEAIELFESLESELSDQVEIKTAARELNISQNNTIDDIELCEEPAVGAPVAAGAYERRTPYLAFIPFLKGGNVMSRSWVYNDGCQGNKAHLGFKYIQPLFEPIESFPNTVLFQLVQVNDTVVIPLPFEVTTEAGRRISERVKTEFLNANNKIKHTWVAGNANGYFGYTTTPEEYERQNYEGGHTLYGVYTTPYLSAQLGQLAQDFNGKADVLELFPQWQYDVAVNEFFPEKIIATGKRNVLEQPHVYAAEVANEEDYIEFEWLDVGASEISLHMPLAKVETLINGQWVEMQNAGEPINDDGYDLEIRLTDEEDQGMAEYQVRWYNPVEGGQYRFVISARGQQAELVSKTFTFSSAASENVPEAEIGEISVSFVE</sequence>
<organism evidence="4 5">
    <name type="scientific">Oleispira antarctica</name>
    <dbReference type="NCBI Taxonomy" id="188908"/>
    <lineage>
        <taxon>Bacteria</taxon>
        <taxon>Pseudomonadati</taxon>
        <taxon>Pseudomonadota</taxon>
        <taxon>Gammaproteobacteria</taxon>
        <taxon>Oceanospirillales</taxon>
        <taxon>Oceanospirillaceae</taxon>
        <taxon>Oleispira</taxon>
    </lineage>
</organism>
<dbReference type="GO" id="GO:0046514">
    <property type="term" value="P:ceramide catabolic process"/>
    <property type="evidence" value="ECO:0007669"/>
    <property type="project" value="InterPro"/>
</dbReference>
<comment type="cofactor">
    <cofactor evidence="1">
        <name>Zn(2+)</name>
        <dbReference type="ChEBI" id="CHEBI:29105"/>
    </cofactor>
    <text evidence="1">Binds 1 zinc ion per subunit.</text>
</comment>
<dbReference type="GO" id="GO:0016020">
    <property type="term" value="C:membrane"/>
    <property type="evidence" value="ECO:0007669"/>
    <property type="project" value="GOC"/>
</dbReference>
<feature type="domain" description="Neutral/alkaline non-lysosomal ceramidase N-terminal" evidence="3">
    <location>
        <begin position="16"/>
        <end position="319"/>
    </location>
</feature>
<evidence type="ECO:0000256" key="2">
    <source>
        <dbReference type="RuleBase" id="RU366019"/>
    </source>
</evidence>
<feature type="binding site" evidence="1">
    <location>
        <position position="294"/>
    </location>
    <ligand>
        <name>Zn(2+)</name>
        <dbReference type="ChEBI" id="CHEBI:29105"/>
    </ligand>
</feature>
<evidence type="ECO:0000313" key="4">
    <source>
        <dbReference type="EMBL" id="OUS37057.1"/>
    </source>
</evidence>
<keyword evidence="2" id="KW-0378">Hydrolase</keyword>
<keyword evidence="2" id="KW-0746">Sphingolipid metabolism</keyword>